<sequence length="156" mass="16966">MTIPSAATPRLPWEAADPYPFYERHRNGSDVVWNSTAQSWLVFGYRTAQQVLGGSGWSIDPRANPYARNGVDDAGSALVERSMLFTDGDEHLRLRGSVRDIFTPSFIEGLTEGVQSIAAAIIDHPPTGTVFDFMTAICLPLPLAVTGEWIGLDVGT</sequence>
<protein>
    <submittedName>
        <fullName evidence="2">Cytochrome P450 monooxygenase PikC</fullName>
        <ecNumber evidence="2">1.14.13.185</ecNumber>
    </submittedName>
</protein>
<accession>A0A498Q5R6</accession>
<dbReference type="AlphaFoldDB" id="A0A498Q5R6"/>
<dbReference type="PANTHER" id="PTHR46696:SF4">
    <property type="entry name" value="BIOTIN BIOSYNTHESIS CYTOCHROME P450"/>
    <property type="match status" value="1"/>
</dbReference>
<dbReference type="RefSeq" id="WP_244605042.1">
    <property type="nucleotide sequence ID" value="NZ_UPHP01000086.1"/>
</dbReference>
<proteinExistence type="inferred from homology"/>
<keyword evidence="2" id="KW-0503">Monooxygenase</keyword>
<dbReference type="EMBL" id="UPHP01000086">
    <property type="protein sequence ID" value="VBA40224.1"/>
    <property type="molecule type" value="Genomic_DNA"/>
</dbReference>
<dbReference type="GO" id="GO:0036199">
    <property type="term" value="F:cholest-4-en-3-one 26-monooxygenase activity"/>
    <property type="evidence" value="ECO:0007669"/>
    <property type="project" value="TreeGrafter"/>
</dbReference>
<reference evidence="2 3" key="1">
    <citation type="submission" date="2018-09" db="EMBL/GenBank/DDBJ databases">
        <authorList>
            <person name="Tagini F."/>
        </authorList>
    </citation>
    <scope>NUCLEOTIDE SEQUENCE [LARGE SCALE GENOMIC DNA]</scope>
    <source>
        <strain evidence="2 3">MK136</strain>
    </source>
</reference>
<gene>
    <name evidence="2" type="primary">pikC</name>
    <name evidence="2" type="ORF">LAUMK136_03400</name>
</gene>
<keyword evidence="2" id="KW-0560">Oxidoreductase</keyword>
<dbReference type="GO" id="GO:0008395">
    <property type="term" value="F:steroid hydroxylase activity"/>
    <property type="evidence" value="ECO:0007669"/>
    <property type="project" value="TreeGrafter"/>
</dbReference>
<dbReference type="Proteomes" id="UP000273307">
    <property type="component" value="Unassembled WGS sequence"/>
</dbReference>
<evidence type="ECO:0000256" key="1">
    <source>
        <dbReference type="ARBA" id="ARBA00010617"/>
    </source>
</evidence>
<dbReference type="SUPFAM" id="SSF48264">
    <property type="entry name" value="Cytochrome P450"/>
    <property type="match status" value="1"/>
</dbReference>
<dbReference type="GO" id="GO:0020037">
    <property type="term" value="F:heme binding"/>
    <property type="evidence" value="ECO:0007669"/>
    <property type="project" value="InterPro"/>
</dbReference>
<evidence type="ECO:0000313" key="2">
    <source>
        <dbReference type="EMBL" id="VBA40224.1"/>
    </source>
</evidence>
<dbReference type="GO" id="GO:0005506">
    <property type="term" value="F:iron ion binding"/>
    <property type="evidence" value="ECO:0007669"/>
    <property type="project" value="InterPro"/>
</dbReference>
<evidence type="ECO:0000313" key="3">
    <source>
        <dbReference type="Proteomes" id="UP000273307"/>
    </source>
</evidence>
<name>A0A498Q5R6_9MYCO</name>
<dbReference type="Gene3D" id="1.10.630.10">
    <property type="entry name" value="Cytochrome P450"/>
    <property type="match status" value="1"/>
</dbReference>
<keyword evidence="3" id="KW-1185">Reference proteome</keyword>
<dbReference type="EC" id="1.14.13.185" evidence="2"/>
<comment type="similarity">
    <text evidence="1">Belongs to the cytochrome P450 family.</text>
</comment>
<dbReference type="PANTHER" id="PTHR46696">
    <property type="entry name" value="P450, PUTATIVE (EUROFUNG)-RELATED"/>
    <property type="match status" value="1"/>
</dbReference>
<organism evidence="2 3">
    <name type="scientific">Mycobacterium attenuatum</name>
    <dbReference type="NCBI Taxonomy" id="2341086"/>
    <lineage>
        <taxon>Bacteria</taxon>
        <taxon>Bacillati</taxon>
        <taxon>Actinomycetota</taxon>
        <taxon>Actinomycetes</taxon>
        <taxon>Mycobacteriales</taxon>
        <taxon>Mycobacteriaceae</taxon>
        <taxon>Mycobacterium</taxon>
    </lineage>
</organism>
<dbReference type="GO" id="GO:0006707">
    <property type="term" value="P:cholesterol catabolic process"/>
    <property type="evidence" value="ECO:0007669"/>
    <property type="project" value="TreeGrafter"/>
</dbReference>
<dbReference type="InterPro" id="IPR036396">
    <property type="entry name" value="Cyt_P450_sf"/>
</dbReference>